<feature type="chain" id="PRO_5046300080" description="TolC family protein" evidence="8">
    <location>
        <begin position="20"/>
        <end position="413"/>
    </location>
</feature>
<name>A0ABP8HL08_9BACT</name>
<evidence type="ECO:0000313" key="9">
    <source>
        <dbReference type="EMBL" id="GAA4340804.1"/>
    </source>
</evidence>
<evidence type="ECO:0000256" key="6">
    <source>
        <dbReference type="ARBA" id="ARBA00023136"/>
    </source>
</evidence>
<keyword evidence="10" id="KW-1185">Reference proteome</keyword>
<evidence type="ECO:0008006" key="11">
    <source>
        <dbReference type="Google" id="ProtNLM"/>
    </source>
</evidence>
<dbReference type="InterPro" id="IPR003423">
    <property type="entry name" value="OMP_efflux"/>
</dbReference>
<gene>
    <name evidence="9" type="ORF">GCM10023184_38730</name>
</gene>
<reference evidence="10" key="1">
    <citation type="journal article" date="2019" name="Int. J. Syst. Evol. Microbiol.">
        <title>The Global Catalogue of Microorganisms (GCM) 10K type strain sequencing project: providing services to taxonomists for standard genome sequencing and annotation.</title>
        <authorList>
            <consortium name="The Broad Institute Genomics Platform"/>
            <consortium name="The Broad Institute Genome Sequencing Center for Infectious Disease"/>
            <person name="Wu L."/>
            <person name="Ma J."/>
        </authorList>
    </citation>
    <scope>NUCLEOTIDE SEQUENCE [LARGE SCALE GENOMIC DNA]</scope>
    <source>
        <strain evidence="10">JCM 17919</strain>
    </source>
</reference>
<feature type="signal peptide" evidence="8">
    <location>
        <begin position="1"/>
        <end position="19"/>
    </location>
</feature>
<dbReference type="EMBL" id="BAABGY010000014">
    <property type="protein sequence ID" value="GAA4340804.1"/>
    <property type="molecule type" value="Genomic_DNA"/>
</dbReference>
<evidence type="ECO:0000256" key="2">
    <source>
        <dbReference type="ARBA" id="ARBA00007613"/>
    </source>
</evidence>
<dbReference type="InterPro" id="IPR051906">
    <property type="entry name" value="TolC-like"/>
</dbReference>
<accession>A0ABP8HL08</accession>
<dbReference type="Proteomes" id="UP001501725">
    <property type="component" value="Unassembled WGS sequence"/>
</dbReference>
<evidence type="ECO:0000313" key="10">
    <source>
        <dbReference type="Proteomes" id="UP001501725"/>
    </source>
</evidence>
<evidence type="ECO:0000256" key="7">
    <source>
        <dbReference type="ARBA" id="ARBA00023237"/>
    </source>
</evidence>
<keyword evidence="4" id="KW-1134">Transmembrane beta strand</keyword>
<organism evidence="9 10">
    <name type="scientific">Flaviaesturariibacter amylovorans</name>
    <dbReference type="NCBI Taxonomy" id="1084520"/>
    <lineage>
        <taxon>Bacteria</taxon>
        <taxon>Pseudomonadati</taxon>
        <taxon>Bacteroidota</taxon>
        <taxon>Chitinophagia</taxon>
        <taxon>Chitinophagales</taxon>
        <taxon>Chitinophagaceae</taxon>
        <taxon>Flaviaestuariibacter</taxon>
    </lineage>
</organism>
<dbReference type="Pfam" id="PF02321">
    <property type="entry name" value="OEP"/>
    <property type="match status" value="1"/>
</dbReference>
<keyword evidence="3" id="KW-0813">Transport</keyword>
<dbReference type="SUPFAM" id="SSF56954">
    <property type="entry name" value="Outer membrane efflux proteins (OEP)"/>
    <property type="match status" value="1"/>
</dbReference>
<keyword evidence="8" id="KW-0732">Signal</keyword>
<protein>
    <recommendedName>
        <fullName evidence="11">TolC family protein</fullName>
    </recommendedName>
</protein>
<comment type="caution">
    <text evidence="9">The sequence shown here is derived from an EMBL/GenBank/DDBJ whole genome shotgun (WGS) entry which is preliminary data.</text>
</comment>
<evidence type="ECO:0000256" key="5">
    <source>
        <dbReference type="ARBA" id="ARBA00022692"/>
    </source>
</evidence>
<proteinExistence type="inferred from homology"/>
<evidence type="ECO:0000256" key="3">
    <source>
        <dbReference type="ARBA" id="ARBA00022448"/>
    </source>
</evidence>
<keyword evidence="5" id="KW-0812">Transmembrane</keyword>
<keyword evidence="7" id="KW-0998">Cell outer membrane</keyword>
<evidence type="ECO:0000256" key="4">
    <source>
        <dbReference type="ARBA" id="ARBA00022452"/>
    </source>
</evidence>
<dbReference type="Gene3D" id="1.20.1600.10">
    <property type="entry name" value="Outer membrane efflux proteins (OEP)"/>
    <property type="match status" value="1"/>
</dbReference>
<sequence>MCIIKLFGAAMLLSIGALAQGPVLPLDSVLSRIERNNMQLHAFELRAQAFRYSADAATAQMAPMVGLGTFMTPYPGQMKMEPSDAGQLMLRIEQDITNPSKLNARKRYIESQAAIEQAGKAVTWNDLRAEARRQYYTWLVARQRISVLERNERIMVTMRKIEEVRYPYNQSQLGGIYKVDARIEENRNMIRMQQGEIARAHAYLNGLMNAPYDFQFTVDTTLSVTASSVAVDTAYLAAARGDIRRMDANIQSMRLDIESMNRQRRPDFKIQYDHMYPLDAMMPNQYSVMAMVSIPIAPWASKMYKSGVKGMQLNIQAMEQERKAMLIESQGMAYGMKAEIATMERRIRGLEETVIPQMQKALDAYYINYQENKIQLPVVLDAWEALNMLQTQALEEKLRLYQMIADYEKSLYR</sequence>
<evidence type="ECO:0000256" key="1">
    <source>
        <dbReference type="ARBA" id="ARBA00004442"/>
    </source>
</evidence>
<keyword evidence="6" id="KW-0472">Membrane</keyword>
<comment type="similarity">
    <text evidence="2">Belongs to the outer membrane factor (OMF) (TC 1.B.17) family.</text>
</comment>
<evidence type="ECO:0000256" key="8">
    <source>
        <dbReference type="SAM" id="SignalP"/>
    </source>
</evidence>
<comment type="subcellular location">
    <subcellularLocation>
        <location evidence="1">Cell outer membrane</location>
    </subcellularLocation>
</comment>
<dbReference type="PANTHER" id="PTHR30026">
    <property type="entry name" value="OUTER MEMBRANE PROTEIN TOLC"/>
    <property type="match status" value="1"/>
</dbReference>
<dbReference type="PANTHER" id="PTHR30026:SF20">
    <property type="entry name" value="OUTER MEMBRANE PROTEIN TOLC"/>
    <property type="match status" value="1"/>
</dbReference>